<dbReference type="OrthoDB" id="422364at2759"/>
<dbReference type="EMBL" id="LXPE01000016">
    <property type="protein sequence ID" value="OBA26596.1"/>
    <property type="molecule type" value="Genomic_DNA"/>
</dbReference>
<dbReference type="GO" id="GO:0003729">
    <property type="term" value="F:mRNA binding"/>
    <property type="evidence" value="ECO:0007669"/>
    <property type="project" value="TreeGrafter"/>
</dbReference>
<evidence type="ECO:0000256" key="3">
    <source>
        <dbReference type="ARBA" id="ARBA00022884"/>
    </source>
</evidence>
<dbReference type="PROSITE" id="PS52002">
    <property type="entry name" value="SM"/>
    <property type="match status" value="1"/>
</dbReference>
<dbReference type="SMART" id="SM00651">
    <property type="entry name" value="Sm"/>
    <property type="match status" value="1"/>
</dbReference>
<dbReference type="InterPro" id="IPR044642">
    <property type="entry name" value="PTHR15588"/>
</dbReference>
<name>A0A1B7TCX2_9ASCO</name>
<evidence type="ECO:0000313" key="7">
    <source>
        <dbReference type="Proteomes" id="UP000092321"/>
    </source>
</evidence>
<evidence type="ECO:0000256" key="4">
    <source>
        <dbReference type="ARBA" id="ARBA00023274"/>
    </source>
</evidence>
<protein>
    <recommendedName>
        <fullName evidence="5">Sm domain-containing protein</fullName>
    </recommendedName>
</protein>
<feature type="domain" description="Sm" evidence="5">
    <location>
        <begin position="1"/>
        <end position="79"/>
    </location>
</feature>
<comment type="similarity">
    <text evidence="1">Belongs to the snRNP Sm proteins family.</text>
</comment>
<keyword evidence="4" id="KW-0687">Ribonucleoprotein</keyword>
<dbReference type="GO" id="GO:1990904">
    <property type="term" value="C:ribonucleoprotein complex"/>
    <property type="evidence" value="ECO:0007669"/>
    <property type="project" value="UniProtKB-KW"/>
</dbReference>
<dbReference type="InterPro" id="IPR010920">
    <property type="entry name" value="LSM_dom_sf"/>
</dbReference>
<gene>
    <name evidence="6" type="ORF">HANVADRAFT_53057</name>
</gene>
<keyword evidence="3" id="KW-0694">RNA-binding</keyword>
<dbReference type="Gene3D" id="2.30.30.100">
    <property type="match status" value="1"/>
</dbReference>
<evidence type="ECO:0000256" key="1">
    <source>
        <dbReference type="ARBA" id="ARBA00006850"/>
    </source>
</evidence>
<dbReference type="Pfam" id="PF01423">
    <property type="entry name" value="LSM"/>
    <property type="match status" value="1"/>
</dbReference>
<evidence type="ECO:0000313" key="6">
    <source>
        <dbReference type="EMBL" id="OBA26596.1"/>
    </source>
</evidence>
<dbReference type="Proteomes" id="UP000092321">
    <property type="component" value="Unassembled WGS sequence"/>
</dbReference>
<dbReference type="InterPro" id="IPR001163">
    <property type="entry name" value="Sm_dom_euk/arc"/>
</dbReference>
<dbReference type="SUPFAM" id="SSF50182">
    <property type="entry name" value="Sm-like ribonucleoproteins"/>
    <property type="match status" value="1"/>
</dbReference>
<keyword evidence="7" id="KW-1185">Reference proteome</keyword>
<dbReference type="InterPro" id="IPR047575">
    <property type="entry name" value="Sm"/>
</dbReference>
<comment type="caution">
    <text evidence="6">The sequence shown here is derived from an EMBL/GenBank/DDBJ whole genome shotgun (WGS) entry which is preliminary data.</text>
</comment>
<reference evidence="7" key="1">
    <citation type="journal article" date="2016" name="Proc. Natl. Acad. Sci. U.S.A.">
        <title>Comparative genomics of biotechnologically important yeasts.</title>
        <authorList>
            <person name="Riley R."/>
            <person name="Haridas S."/>
            <person name="Wolfe K.H."/>
            <person name="Lopes M.R."/>
            <person name="Hittinger C.T."/>
            <person name="Goeker M."/>
            <person name="Salamov A.A."/>
            <person name="Wisecaver J.H."/>
            <person name="Long T.M."/>
            <person name="Calvey C.H."/>
            <person name="Aerts A.L."/>
            <person name="Barry K.W."/>
            <person name="Choi C."/>
            <person name="Clum A."/>
            <person name="Coughlan A.Y."/>
            <person name="Deshpande S."/>
            <person name="Douglass A.P."/>
            <person name="Hanson S.J."/>
            <person name="Klenk H.-P."/>
            <person name="LaButti K.M."/>
            <person name="Lapidus A."/>
            <person name="Lindquist E.A."/>
            <person name="Lipzen A.M."/>
            <person name="Meier-Kolthoff J.P."/>
            <person name="Ohm R.A."/>
            <person name="Otillar R.P."/>
            <person name="Pangilinan J.L."/>
            <person name="Peng Y."/>
            <person name="Rokas A."/>
            <person name="Rosa C.A."/>
            <person name="Scheuner C."/>
            <person name="Sibirny A.A."/>
            <person name="Slot J.C."/>
            <person name="Stielow J.B."/>
            <person name="Sun H."/>
            <person name="Kurtzman C.P."/>
            <person name="Blackwell M."/>
            <person name="Grigoriev I.V."/>
            <person name="Jeffries T.W."/>
        </authorList>
    </citation>
    <scope>NUCLEOTIDE SEQUENCE [LARGE SCALE GENOMIC DNA]</scope>
    <source>
        <strain evidence="7">NRRL Y-1626</strain>
    </source>
</reference>
<sequence length="156" mass="18582">MSYNLKQYLNKNVLIVLSEGEILEGKLIGFDKHLNLTLEKFIIKKEEEEGNENETSDNKPVMNIVRGDLIVFLGEVDTEKIYKLNKENETNEKYNNLLNKINDKNYKFYKSTKNMANEREIKTWMKVYQLRQHENKKRALDDKDNNEYNNVKKSKN</sequence>
<organism evidence="6 7">
    <name type="scientific">Hanseniaspora valbyensis NRRL Y-1626</name>
    <dbReference type="NCBI Taxonomy" id="766949"/>
    <lineage>
        <taxon>Eukaryota</taxon>
        <taxon>Fungi</taxon>
        <taxon>Dikarya</taxon>
        <taxon>Ascomycota</taxon>
        <taxon>Saccharomycotina</taxon>
        <taxon>Saccharomycetes</taxon>
        <taxon>Saccharomycodales</taxon>
        <taxon>Saccharomycodaceae</taxon>
        <taxon>Hanseniaspora</taxon>
    </lineage>
</organism>
<keyword evidence="2" id="KW-0507">mRNA processing</keyword>
<proteinExistence type="inferred from homology"/>
<evidence type="ECO:0000259" key="5">
    <source>
        <dbReference type="PROSITE" id="PS52002"/>
    </source>
</evidence>
<accession>A0A1B7TCX2</accession>
<dbReference type="PANTHER" id="PTHR15588">
    <property type="entry name" value="LSM1"/>
    <property type="match status" value="1"/>
</dbReference>
<evidence type="ECO:0000256" key="2">
    <source>
        <dbReference type="ARBA" id="ARBA00022664"/>
    </source>
</evidence>
<dbReference type="GO" id="GO:0006397">
    <property type="term" value="P:mRNA processing"/>
    <property type="evidence" value="ECO:0007669"/>
    <property type="project" value="UniProtKB-KW"/>
</dbReference>
<dbReference type="AlphaFoldDB" id="A0A1B7TCX2"/>